<dbReference type="SUPFAM" id="SSF50156">
    <property type="entry name" value="PDZ domain-like"/>
    <property type="match status" value="1"/>
</dbReference>
<organism evidence="11 12">
    <name type="scientific">Thalassolituus hydrocarboniclasticus</name>
    <dbReference type="NCBI Taxonomy" id="2742796"/>
    <lineage>
        <taxon>Bacteria</taxon>
        <taxon>Pseudomonadati</taxon>
        <taxon>Pseudomonadota</taxon>
        <taxon>Gammaproteobacteria</taxon>
        <taxon>Oceanospirillales</taxon>
        <taxon>Oceanospirillaceae</taxon>
        <taxon>Thalassolituus</taxon>
    </lineage>
</organism>
<dbReference type="Pfam" id="PF17820">
    <property type="entry name" value="PDZ_6"/>
    <property type="match status" value="1"/>
</dbReference>
<gene>
    <name evidence="11" type="ORF">HUF19_14500</name>
</gene>
<keyword evidence="7" id="KW-1133">Transmembrane helix</keyword>
<reference evidence="12" key="1">
    <citation type="submission" date="2020-06" db="EMBL/GenBank/DDBJ databases">
        <title>Thalassolituus marinus alknpb1M-1, a hydrocarbon-degrading bacterium isolated from the deep-sea overlying water using an in-situ strategy from the South China Sea basin.</title>
        <authorList>
            <person name="Dong C."/>
            <person name="Chen Y."/>
            <person name="Shao Z."/>
        </authorList>
    </citation>
    <scope>NUCLEOTIDE SEQUENCE [LARGE SCALE GENOMIC DNA]</scope>
    <source>
        <strain evidence="12">alknpb1M-1</strain>
    </source>
</reference>
<protein>
    <recommendedName>
        <fullName evidence="13">Type II secretion system protein C (GspC)</fullName>
    </recommendedName>
</protein>
<evidence type="ECO:0000256" key="6">
    <source>
        <dbReference type="ARBA" id="ARBA00022927"/>
    </source>
</evidence>
<keyword evidence="3" id="KW-1003">Cell membrane</keyword>
<evidence type="ECO:0000259" key="10">
    <source>
        <dbReference type="Pfam" id="PF17820"/>
    </source>
</evidence>
<dbReference type="InterPro" id="IPR041489">
    <property type="entry name" value="PDZ_6"/>
</dbReference>
<evidence type="ECO:0000259" key="9">
    <source>
        <dbReference type="Pfam" id="PF11356"/>
    </source>
</evidence>
<name>A0ABY6AC12_9GAMM</name>
<keyword evidence="12" id="KW-1185">Reference proteome</keyword>
<dbReference type="Pfam" id="PF11356">
    <property type="entry name" value="T2SSC"/>
    <property type="match status" value="1"/>
</dbReference>
<keyword evidence="5" id="KW-0812">Transmembrane</keyword>
<evidence type="ECO:0000256" key="1">
    <source>
        <dbReference type="ARBA" id="ARBA00004533"/>
    </source>
</evidence>
<sequence length="289" mass="31097">MADKVAELMSWQRWTLVLGKTALTVLLSWQLAHLTWLIVAPEPLLLKAPSQARDGAQNSGMLSGAGQYHLFGDVTAEPVQAVAKEVDAPDTRLRLQLLGVTRSSRAEASSAIIAPKGGLGEFYRIGDAVQGRTRLAGVYDDKVILDTNGKLETLKFDEESSAGISARAVSAPRAEVKRSGSLRERFKQVRSPSEFMNMVTEEVAGDAEGAMREMGLEAIGSGQGYRVQAGSVLTALQMQPGDIVLSVNGQALGDPQSDQQLLQQVSSEGNARIEVQRGNSRFVVNHKIN</sequence>
<evidence type="ECO:0008006" key="13">
    <source>
        <dbReference type="Google" id="ProtNLM"/>
    </source>
</evidence>
<dbReference type="InterPro" id="IPR024961">
    <property type="entry name" value="T2SS_GspC_N"/>
</dbReference>
<evidence type="ECO:0000256" key="2">
    <source>
        <dbReference type="ARBA" id="ARBA00022448"/>
    </source>
</evidence>
<dbReference type="EMBL" id="CP054475">
    <property type="protein sequence ID" value="UXD88566.1"/>
    <property type="molecule type" value="Genomic_DNA"/>
</dbReference>
<dbReference type="Proteomes" id="UP001065322">
    <property type="component" value="Chromosome"/>
</dbReference>
<evidence type="ECO:0000313" key="12">
    <source>
        <dbReference type="Proteomes" id="UP001065322"/>
    </source>
</evidence>
<evidence type="ECO:0000256" key="5">
    <source>
        <dbReference type="ARBA" id="ARBA00022692"/>
    </source>
</evidence>
<keyword evidence="6" id="KW-0653">Protein transport</keyword>
<dbReference type="InterPro" id="IPR036034">
    <property type="entry name" value="PDZ_sf"/>
</dbReference>
<keyword evidence="2" id="KW-0813">Transport</keyword>
<comment type="subcellular location">
    <subcellularLocation>
        <location evidence="1">Cell inner membrane</location>
    </subcellularLocation>
</comment>
<dbReference type="Gene3D" id="2.30.30.830">
    <property type="match status" value="1"/>
</dbReference>
<keyword evidence="4" id="KW-0997">Cell inner membrane</keyword>
<proteinExistence type="predicted"/>
<evidence type="ECO:0000256" key="7">
    <source>
        <dbReference type="ARBA" id="ARBA00022989"/>
    </source>
</evidence>
<evidence type="ECO:0000256" key="3">
    <source>
        <dbReference type="ARBA" id="ARBA00022475"/>
    </source>
</evidence>
<evidence type="ECO:0000313" key="11">
    <source>
        <dbReference type="EMBL" id="UXD88566.1"/>
    </source>
</evidence>
<dbReference type="Gene3D" id="2.30.42.10">
    <property type="match status" value="1"/>
</dbReference>
<feature type="domain" description="PDZ" evidence="10">
    <location>
        <begin position="226"/>
        <end position="277"/>
    </location>
</feature>
<feature type="domain" description="Type II secretion system protein GspC N-terminal" evidence="9">
    <location>
        <begin position="24"/>
        <end position="156"/>
    </location>
</feature>
<keyword evidence="8" id="KW-0472">Membrane</keyword>
<evidence type="ECO:0000256" key="4">
    <source>
        <dbReference type="ARBA" id="ARBA00022519"/>
    </source>
</evidence>
<accession>A0ABY6AC12</accession>
<evidence type="ECO:0000256" key="8">
    <source>
        <dbReference type="ARBA" id="ARBA00023136"/>
    </source>
</evidence>